<accession>A0ABY4XQ99</accession>
<dbReference type="Proteomes" id="UP001055420">
    <property type="component" value="Chromosome"/>
</dbReference>
<dbReference type="EMBL" id="CP098805">
    <property type="protein sequence ID" value="USJ32268.1"/>
    <property type="molecule type" value="Genomic_DNA"/>
</dbReference>
<name>A0ABY4XQ99_9BACT</name>
<dbReference type="PROSITE" id="PS51257">
    <property type="entry name" value="PROKAR_LIPOPROTEIN"/>
    <property type="match status" value="1"/>
</dbReference>
<feature type="region of interest" description="Disordered" evidence="1">
    <location>
        <begin position="85"/>
        <end position="105"/>
    </location>
</feature>
<dbReference type="RefSeq" id="WP_235166488.1">
    <property type="nucleotide sequence ID" value="NZ_CP098805.1"/>
</dbReference>
<gene>
    <name evidence="2" type="ORF">NFI80_05895</name>
</gene>
<reference evidence="2" key="1">
    <citation type="submission" date="2022-06" db="EMBL/GenBank/DDBJ databases">
        <title>Novel species in genus Dyadobacter.</title>
        <authorList>
            <person name="Ma C."/>
        </authorList>
    </citation>
    <scope>NUCLEOTIDE SEQUENCE</scope>
    <source>
        <strain evidence="2">CY22</strain>
    </source>
</reference>
<evidence type="ECO:0000256" key="1">
    <source>
        <dbReference type="SAM" id="MobiDB-lite"/>
    </source>
</evidence>
<proteinExistence type="predicted"/>
<evidence type="ECO:0000313" key="2">
    <source>
        <dbReference type="EMBL" id="USJ32268.1"/>
    </source>
</evidence>
<evidence type="ECO:0000313" key="3">
    <source>
        <dbReference type="Proteomes" id="UP001055420"/>
    </source>
</evidence>
<keyword evidence="3" id="KW-1185">Reference proteome</keyword>
<organism evidence="2 3">
    <name type="scientific">Dyadobacter chenhuakuii</name>
    <dbReference type="NCBI Taxonomy" id="2909339"/>
    <lineage>
        <taxon>Bacteria</taxon>
        <taxon>Pseudomonadati</taxon>
        <taxon>Bacteroidota</taxon>
        <taxon>Cytophagia</taxon>
        <taxon>Cytophagales</taxon>
        <taxon>Spirosomataceae</taxon>
        <taxon>Dyadobacter</taxon>
    </lineage>
</organism>
<protein>
    <submittedName>
        <fullName evidence="2">Uncharacterized protein</fullName>
    </submittedName>
</protein>
<sequence>MKTIIYAIPLAFAFSCGGSDQKSQMLIEANQLHLESVSIAGKLEMSLDSLAQHASAAEKVRLDSLAHLVELWEESVIEVPGFEHAHEHAEGHTHKPAPQMTDESMLEYQRNAKDAIESISAQLRKNSQH</sequence>